<dbReference type="RefSeq" id="WP_306955476.1">
    <property type="nucleotide sequence ID" value="NZ_JAURUO010000019.1"/>
</dbReference>
<dbReference type="Pfam" id="PF04326">
    <property type="entry name" value="SLFN_AlbA_2"/>
    <property type="match status" value="1"/>
</dbReference>
<evidence type="ECO:0000313" key="2">
    <source>
        <dbReference type="EMBL" id="MDP9729671.1"/>
    </source>
</evidence>
<protein>
    <recommendedName>
        <fullName evidence="1">Schlafen AlbA-2 domain-containing protein</fullName>
    </recommendedName>
</protein>
<dbReference type="InterPro" id="IPR038461">
    <property type="entry name" value="Schlafen_AlbA_2_dom_sf"/>
</dbReference>
<keyword evidence="3" id="KW-1185">Reference proteome</keyword>
<organism evidence="2 3">
    <name type="scientific">Alicyclobacillus tolerans</name>
    <dbReference type="NCBI Taxonomy" id="90970"/>
    <lineage>
        <taxon>Bacteria</taxon>
        <taxon>Bacillati</taxon>
        <taxon>Bacillota</taxon>
        <taxon>Bacilli</taxon>
        <taxon>Bacillales</taxon>
        <taxon>Alicyclobacillaceae</taxon>
        <taxon>Alicyclobacillus</taxon>
    </lineage>
</organism>
<dbReference type="Gene3D" id="3.30.950.30">
    <property type="entry name" value="Schlafen, AAA domain"/>
    <property type="match status" value="1"/>
</dbReference>
<dbReference type="EMBL" id="JAURUO010000019">
    <property type="protein sequence ID" value="MDP9729671.1"/>
    <property type="molecule type" value="Genomic_DNA"/>
</dbReference>
<comment type="caution">
    <text evidence="2">The sequence shown here is derived from an EMBL/GenBank/DDBJ whole genome shotgun (WGS) entry which is preliminary data.</text>
</comment>
<dbReference type="PANTHER" id="PTHR30595:SF6">
    <property type="entry name" value="SCHLAFEN ALBA-2 DOMAIN-CONTAINING PROTEIN"/>
    <property type="match status" value="1"/>
</dbReference>
<dbReference type="InterPro" id="IPR007421">
    <property type="entry name" value="Schlafen_AlbA_2_dom"/>
</dbReference>
<gene>
    <name evidence="2" type="ORF">J2S04_002645</name>
</gene>
<feature type="domain" description="Schlafen AlbA-2" evidence="1">
    <location>
        <begin position="44"/>
        <end position="170"/>
    </location>
</feature>
<name>A0ABT9LZH0_9BACL</name>
<dbReference type="PANTHER" id="PTHR30595">
    <property type="entry name" value="GLPR-RELATED TRANSCRIPTIONAL REPRESSOR"/>
    <property type="match status" value="1"/>
</dbReference>
<sequence>MNYATIILPDLGRIGVIGLRLSGKPLSDITAEDIFRLIKEEVPESRTLDYKLELTEDNKELLADIIAFANTDGGIIVYGIEEKKENGKNTGVPFDVTGLTNVITDQVSQRIENVLRDNVEPRLQNVEVRSLNVNEKVVLLVGVPRSLFAPHMLRKDNKFYARNSAGKFAMDVHQIRDAFLQTADWEKQADNFRRTRVMEFLAEKVSHLRQPERAILLHVVPLGVNRSTLTFRGDLGKNLGGFTLDGHGNFVRAYNFEGILLWPGYPGMSYIQLFRNGSTEFGTSGVYDLWDEKRTNFLDGTTLEFFVVRSVRDYIQYAVMQDVTPPFAVYLSVISPGGKLLGENAPDMSSGRLMKVIAELEAGEILFPGAIISSASENIAETMRPTFDILWQTANKEGSPHYLSDGSWRLKLEQ</sequence>
<evidence type="ECO:0000313" key="3">
    <source>
        <dbReference type="Proteomes" id="UP001229209"/>
    </source>
</evidence>
<evidence type="ECO:0000259" key="1">
    <source>
        <dbReference type="Pfam" id="PF04326"/>
    </source>
</evidence>
<dbReference type="Proteomes" id="UP001229209">
    <property type="component" value="Unassembled WGS sequence"/>
</dbReference>
<proteinExistence type="predicted"/>
<reference evidence="2 3" key="1">
    <citation type="submission" date="2023-07" db="EMBL/GenBank/DDBJ databases">
        <title>Genomic Encyclopedia of Type Strains, Phase IV (KMG-IV): sequencing the most valuable type-strain genomes for metagenomic binning, comparative biology and taxonomic classification.</title>
        <authorList>
            <person name="Goeker M."/>
        </authorList>
    </citation>
    <scope>NUCLEOTIDE SEQUENCE [LARGE SCALE GENOMIC DNA]</scope>
    <source>
        <strain evidence="2 3">DSM 25924</strain>
    </source>
</reference>
<accession>A0ABT9LZH0</accession>